<dbReference type="InterPro" id="IPR000795">
    <property type="entry name" value="T_Tr_GTP-bd_dom"/>
</dbReference>
<protein>
    <recommendedName>
        <fullName evidence="2">Elongation factor 2</fullName>
    </recommendedName>
</protein>
<dbReference type="PRINTS" id="PR00315">
    <property type="entry name" value="ELONGATNFCT"/>
</dbReference>
<dbReference type="InterPro" id="IPR009000">
    <property type="entry name" value="Transl_B-barrel_sf"/>
</dbReference>
<comment type="subcellular location">
    <subcellularLocation>
        <location evidence="1">Cytoplasm</location>
    </subcellularLocation>
</comment>
<evidence type="ECO:0000313" key="10">
    <source>
        <dbReference type="EMBL" id="TFY76942.1"/>
    </source>
</evidence>
<dbReference type="AlphaFoldDB" id="A0A4Y9ZQ86"/>
<keyword evidence="11" id="KW-1185">Reference proteome</keyword>
<evidence type="ECO:0000256" key="4">
    <source>
        <dbReference type="ARBA" id="ARBA00022741"/>
    </source>
</evidence>
<dbReference type="InterPro" id="IPR005225">
    <property type="entry name" value="Small_GTP-bd"/>
</dbReference>
<keyword evidence="6" id="KW-0648">Protein biosynthesis</keyword>
<dbReference type="FunFam" id="2.40.30.10:FF:000010">
    <property type="entry name" value="Translation elongation factor 2"/>
    <property type="match status" value="1"/>
</dbReference>
<dbReference type="SUPFAM" id="SSF50447">
    <property type="entry name" value="Translation proteins"/>
    <property type="match status" value="1"/>
</dbReference>
<dbReference type="InterPro" id="IPR000640">
    <property type="entry name" value="EFG_V-like"/>
</dbReference>
<dbReference type="Gene3D" id="3.30.70.870">
    <property type="entry name" value="Elongation Factor G (Translational Gtpase), domain 3"/>
    <property type="match status" value="1"/>
</dbReference>
<sequence length="842" mass="93238">MVNFTVDQIRQLMDKPTNIRNMSVIAHVDHGKSTLTDSLVSKAGIIASSKTGEVRFTDTRDDEKERGITIKSTAISMYFAVDKDEIPSIKQKTEGNEFLINLIDSPGHVDFSSEVTAALRVTDGALVVVDCVEGVCVQTETVLRQALTERIKPVVIINKVDRALLELQVTKEDLYQSFSRTIESVNVVIATYHDEVLGDVQVYPDQGTVAFGSGLHGWGFTLRQFAARYAKKFGVDKEKMMAKLWGDNYFNPATKKWSTKGADAEGKPLDRAFNKFVLDPIFMVFDAVMNFKKDKIGPMLEKLDVKLAQDERELEGKALLKVVMRKFLPAGDSLLEMIVINLPSPATAQRYRVETLYEGPMDDESAIGIRDCDPKGPLVCYISKMVPTSDKGRFYAFGRVFSGTVRSGPKIRIQGPNYVPGKKEDLFVKSVQRTVLMMGRYVEPIEDCPAGNIVGLVGIDQFLLKTGTLTTSETAHNMKVMKFSVSPVVQVAVEVKNAADLPKLVEGLKRLSKSDPCVQAWINDTGEHIVAGAGELHLEICLKDLQEDHAGVPLKISDPVVGYRETVKAESSIVALSKSQNKHNRLYAKAMPIDDELSLAIENGKVSARDDFKVRARVLADEYGWDVTDARKIWCFGPDTTGPNLLVDVTKGVQYLNEIKDSCVAAFQWATKEGVCAEETMRGVRINILDVTLHTDAIHRGGGQIIPTCRRVTYAACLLAEPGLQEPVYLVEIQCPENAIGGIYSCLNKRRGQVFSEEQRVGTPMFTVKAYLPVSESFGFNGELRASTGGQAFPQAVFDHWELMNGTPIEKGSKLEELVRSIRIRKGLKPDIPALDTYYDKL</sequence>
<proteinExistence type="predicted"/>
<dbReference type="CDD" id="cd03700">
    <property type="entry name" value="EF2_snRNP_like_II"/>
    <property type="match status" value="1"/>
</dbReference>
<dbReference type="GO" id="GO:0003746">
    <property type="term" value="F:translation elongation factor activity"/>
    <property type="evidence" value="ECO:0007669"/>
    <property type="project" value="UniProtKB-KW"/>
</dbReference>
<dbReference type="GO" id="GO:0003924">
    <property type="term" value="F:GTPase activity"/>
    <property type="evidence" value="ECO:0007669"/>
    <property type="project" value="InterPro"/>
</dbReference>
<dbReference type="FunFam" id="3.40.50.300:FF:000058">
    <property type="entry name" value="Translation elongation factor 2"/>
    <property type="match status" value="1"/>
</dbReference>
<evidence type="ECO:0000256" key="8">
    <source>
        <dbReference type="ARBA" id="ARBA00024731"/>
    </source>
</evidence>
<keyword evidence="3" id="KW-0963">Cytoplasm</keyword>
<dbReference type="SMART" id="SM00889">
    <property type="entry name" value="EFG_IV"/>
    <property type="match status" value="1"/>
</dbReference>
<dbReference type="InterPro" id="IPR005517">
    <property type="entry name" value="Transl_elong_EFG/EF2_IV"/>
</dbReference>
<dbReference type="InterPro" id="IPR041095">
    <property type="entry name" value="EFG_II"/>
</dbReference>
<dbReference type="Pfam" id="PF00679">
    <property type="entry name" value="EFG_C"/>
    <property type="match status" value="1"/>
</dbReference>
<dbReference type="Pfam" id="PF00009">
    <property type="entry name" value="GTP_EFTU"/>
    <property type="match status" value="1"/>
</dbReference>
<dbReference type="Gene3D" id="3.40.50.300">
    <property type="entry name" value="P-loop containing nucleotide triphosphate hydrolases"/>
    <property type="match status" value="1"/>
</dbReference>
<reference evidence="10 11" key="1">
    <citation type="submission" date="2019-02" db="EMBL/GenBank/DDBJ databases">
        <title>Genome sequencing of the rare red list fungi Hericium alpestre (H. flagellum).</title>
        <authorList>
            <person name="Buettner E."/>
            <person name="Kellner H."/>
        </authorList>
    </citation>
    <scope>NUCLEOTIDE SEQUENCE [LARGE SCALE GENOMIC DNA]</scope>
    <source>
        <strain evidence="10 11">DSM 108284</strain>
    </source>
</reference>
<dbReference type="GO" id="GO:0005525">
    <property type="term" value="F:GTP binding"/>
    <property type="evidence" value="ECO:0007669"/>
    <property type="project" value="UniProtKB-KW"/>
</dbReference>
<evidence type="ECO:0000256" key="1">
    <source>
        <dbReference type="ARBA" id="ARBA00004496"/>
    </source>
</evidence>
<keyword evidence="4" id="KW-0547">Nucleotide-binding</keyword>
<dbReference type="PROSITE" id="PS51722">
    <property type="entry name" value="G_TR_2"/>
    <property type="match status" value="1"/>
</dbReference>
<dbReference type="PANTHER" id="PTHR42908:SF10">
    <property type="entry name" value="EUKARYOTIC TRANSLATION ELONGATION FACTOR 2"/>
    <property type="match status" value="1"/>
</dbReference>
<dbReference type="Gene3D" id="3.30.230.10">
    <property type="match status" value="1"/>
</dbReference>
<dbReference type="GO" id="GO:0005829">
    <property type="term" value="C:cytosol"/>
    <property type="evidence" value="ECO:0007669"/>
    <property type="project" value="TreeGrafter"/>
</dbReference>
<dbReference type="InterPro" id="IPR031157">
    <property type="entry name" value="G_TR_CS"/>
</dbReference>
<dbReference type="FunFam" id="3.30.230.10:FF:000006">
    <property type="entry name" value="Translation elongation factor 2"/>
    <property type="match status" value="1"/>
</dbReference>
<dbReference type="InterPro" id="IPR035647">
    <property type="entry name" value="EFG_III/V"/>
</dbReference>
<feature type="domain" description="Tr-type G" evidence="9">
    <location>
        <begin position="17"/>
        <end position="253"/>
    </location>
</feature>
<dbReference type="SMART" id="SM00838">
    <property type="entry name" value="EFG_C"/>
    <property type="match status" value="1"/>
</dbReference>
<comment type="caution">
    <text evidence="10">The sequence shown here is derived from an EMBL/GenBank/DDBJ whole genome shotgun (WGS) entry which is preliminary data.</text>
</comment>
<dbReference type="CDD" id="cd01681">
    <property type="entry name" value="aeEF2_snRNP_like_IV"/>
    <property type="match status" value="1"/>
</dbReference>
<evidence type="ECO:0000259" key="9">
    <source>
        <dbReference type="PROSITE" id="PS51722"/>
    </source>
</evidence>
<evidence type="ECO:0000256" key="6">
    <source>
        <dbReference type="ARBA" id="ARBA00022917"/>
    </source>
</evidence>
<dbReference type="FunFam" id="3.30.70.870:FF:000002">
    <property type="entry name" value="Translation elongation factor 2"/>
    <property type="match status" value="1"/>
</dbReference>
<dbReference type="Pfam" id="PF14492">
    <property type="entry name" value="EFG_III"/>
    <property type="match status" value="1"/>
</dbReference>
<keyword evidence="5" id="KW-0251">Elongation factor</keyword>
<dbReference type="SUPFAM" id="SSF54980">
    <property type="entry name" value="EF-G C-terminal domain-like"/>
    <property type="match status" value="2"/>
</dbReference>
<gene>
    <name evidence="10" type="ORF">EWM64_g7069</name>
</gene>
<dbReference type="NCBIfam" id="TIGR00231">
    <property type="entry name" value="small_GTP"/>
    <property type="match status" value="1"/>
</dbReference>
<dbReference type="EMBL" id="SFCI01001044">
    <property type="protein sequence ID" value="TFY76942.1"/>
    <property type="molecule type" value="Genomic_DNA"/>
</dbReference>
<dbReference type="InterPro" id="IPR020568">
    <property type="entry name" value="Ribosomal_Su5_D2-typ_SF"/>
</dbReference>
<dbReference type="GO" id="GO:1990904">
    <property type="term" value="C:ribonucleoprotein complex"/>
    <property type="evidence" value="ECO:0007669"/>
    <property type="project" value="TreeGrafter"/>
</dbReference>
<evidence type="ECO:0000256" key="7">
    <source>
        <dbReference type="ARBA" id="ARBA00023134"/>
    </source>
</evidence>
<dbReference type="Pfam" id="PF03144">
    <property type="entry name" value="GTP_EFTU_D2"/>
    <property type="match status" value="1"/>
</dbReference>
<dbReference type="GO" id="GO:0043022">
    <property type="term" value="F:ribosome binding"/>
    <property type="evidence" value="ECO:0007669"/>
    <property type="project" value="TreeGrafter"/>
</dbReference>
<dbReference type="OrthoDB" id="364892at2759"/>
<dbReference type="Gene3D" id="3.30.70.240">
    <property type="match status" value="1"/>
</dbReference>
<dbReference type="Pfam" id="PF03764">
    <property type="entry name" value="EFG_IV"/>
    <property type="match status" value="1"/>
</dbReference>
<evidence type="ECO:0000256" key="2">
    <source>
        <dbReference type="ARBA" id="ARBA00017891"/>
    </source>
</evidence>
<dbReference type="SUPFAM" id="SSF52540">
    <property type="entry name" value="P-loop containing nucleoside triphosphate hydrolases"/>
    <property type="match status" value="1"/>
</dbReference>
<accession>A0A4Y9ZQ86</accession>
<dbReference type="InterPro" id="IPR004161">
    <property type="entry name" value="EFTu-like_2"/>
</dbReference>
<name>A0A4Y9ZQ86_9AGAM</name>
<dbReference type="Proteomes" id="UP000298061">
    <property type="component" value="Unassembled WGS sequence"/>
</dbReference>
<evidence type="ECO:0000256" key="3">
    <source>
        <dbReference type="ARBA" id="ARBA00022490"/>
    </source>
</evidence>
<comment type="function">
    <text evidence="8">Catalyzes the GTP-dependent ribosomal translocation step during translation elongation. During this step, the ribosome changes from the pre-translocational (PRE) to the post-translocational (POST) state as the newly formed A-site-bound peptidyl-tRNA and P-site-bound deacylated tRNA move to the P and E sites, respectively. Catalyzes the coordinated movement of the two tRNA molecules, the mRNA and conformational changes in the ribosome.</text>
</comment>
<dbReference type="CDD" id="cd01885">
    <property type="entry name" value="EF2"/>
    <property type="match status" value="1"/>
</dbReference>
<evidence type="ECO:0000313" key="11">
    <source>
        <dbReference type="Proteomes" id="UP000298061"/>
    </source>
</evidence>
<dbReference type="PANTHER" id="PTHR42908">
    <property type="entry name" value="TRANSLATION ELONGATION FACTOR-RELATED"/>
    <property type="match status" value="1"/>
</dbReference>
<dbReference type="InterPro" id="IPR027417">
    <property type="entry name" value="P-loop_NTPase"/>
</dbReference>
<dbReference type="CDD" id="cd16261">
    <property type="entry name" value="EF2_snRNP_III"/>
    <property type="match status" value="1"/>
</dbReference>
<dbReference type="Gene3D" id="2.40.30.10">
    <property type="entry name" value="Translation factors"/>
    <property type="match status" value="1"/>
</dbReference>
<dbReference type="STRING" id="135208.A0A4Y9ZQ86"/>
<dbReference type="SUPFAM" id="SSF54211">
    <property type="entry name" value="Ribosomal protein S5 domain 2-like"/>
    <property type="match status" value="1"/>
</dbReference>
<dbReference type="PROSITE" id="PS00301">
    <property type="entry name" value="G_TR_1"/>
    <property type="match status" value="1"/>
</dbReference>
<organism evidence="10 11">
    <name type="scientific">Hericium alpestre</name>
    <dbReference type="NCBI Taxonomy" id="135208"/>
    <lineage>
        <taxon>Eukaryota</taxon>
        <taxon>Fungi</taxon>
        <taxon>Dikarya</taxon>
        <taxon>Basidiomycota</taxon>
        <taxon>Agaricomycotina</taxon>
        <taxon>Agaricomycetes</taxon>
        <taxon>Russulales</taxon>
        <taxon>Hericiaceae</taxon>
        <taxon>Hericium</taxon>
    </lineage>
</organism>
<dbReference type="CDD" id="cd04096">
    <property type="entry name" value="eEF2_snRNP_like_C"/>
    <property type="match status" value="1"/>
</dbReference>
<evidence type="ECO:0000256" key="5">
    <source>
        <dbReference type="ARBA" id="ARBA00022768"/>
    </source>
</evidence>
<keyword evidence="7" id="KW-0342">GTP-binding</keyword>
<dbReference type="FunFam" id="3.30.70.240:FF:000003">
    <property type="entry name" value="Translation elongation factor 2"/>
    <property type="match status" value="1"/>
</dbReference>
<dbReference type="InterPro" id="IPR014721">
    <property type="entry name" value="Ribsml_uS5_D2-typ_fold_subgr"/>
</dbReference>